<evidence type="ECO:0000256" key="3">
    <source>
        <dbReference type="ARBA" id="ARBA00022452"/>
    </source>
</evidence>
<dbReference type="PANTHER" id="PTHR30069">
    <property type="entry name" value="TONB-DEPENDENT OUTER MEMBRANE RECEPTOR"/>
    <property type="match status" value="1"/>
</dbReference>
<dbReference type="EMBL" id="CP058595">
    <property type="protein sequence ID" value="QLG45564.1"/>
    <property type="molecule type" value="Genomic_DNA"/>
</dbReference>
<feature type="signal peptide" evidence="7">
    <location>
        <begin position="1"/>
        <end position="19"/>
    </location>
</feature>
<keyword evidence="9" id="KW-0645">Protease</keyword>
<keyword evidence="5" id="KW-0472">Membrane</keyword>
<dbReference type="InterPro" id="IPR008969">
    <property type="entry name" value="CarboxyPept-like_regulatory"/>
</dbReference>
<dbReference type="Gene3D" id="2.60.40.1120">
    <property type="entry name" value="Carboxypeptidase-like, regulatory domain"/>
    <property type="match status" value="1"/>
</dbReference>
<dbReference type="PANTHER" id="PTHR30069:SF46">
    <property type="entry name" value="OAR PROTEIN"/>
    <property type="match status" value="1"/>
</dbReference>
<reference evidence="9 10" key="1">
    <citation type="journal article" date="2006" name="Int. J. Syst. Evol. Microbiol.">
        <title>Costertonia aggregata gen. nov., sp. nov., a mesophilic marine bacterium of the family Flavobacteriaceae, isolated from a mature biofilm.</title>
        <authorList>
            <person name="Kwon K.K."/>
            <person name="Lee Y.K."/>
            <person name="Lee H.K."/>
        </authorList>
    </citation>
    <scope>NUCLEOTIDE SEQUENCE [LARGE SCALE GENOMIC DNA]</scope>
    <source>
        <strain evidence="9 10">KCCM 42265</strain>
    </source>
</reference>
<sequence length="1087" mass="118543">MKKMYFAVVALMFTAMAFSQGVTTSAIGGQVTDNLGEPLPGASIVAVHTPSGTTYGAATDFDGFYRISGIRTGGPYKITFSYVGFNNDVKEGIFLNLGSTNKINVQLSESATALDEVVVTGVSGGVFGSNKTGTETNISQRQVATTPAASRSIADFVRLTPQAQLSEGDDGFSISLAGQNNRYNAIYIDGAVNNDVFGLAGSGTNGGQTGVNPLSVDAIETFQINIAPFDVRQSGFSGGSINAVTRSGSNEFEGSAYFFTRNQDLVAKTPTALINEGDEREKVDEFSANTYGLRVGGPLVKDKLFFFLNYERNETEIPQPFIFSNYRGRASEADLAGLSTFLQDTYNFDPGIFNNNTRTLESNTLVAKVDWNINENNNLSLRHSYVGAENLEARSSGNTSIGFINGSEFFESSTNSTALELNSRFGNKFSNSFVIGYTAVRDDRDPSGDPFPTVEIQDGGGNINFGSEPFSTANLLNTDYLTITNNFEIYAGRHTVTLGANVEFATVKNLFFAFNYGFYEFQDQIDDDGNLLSSGLNQFLTGQDANLYQHGYSLIGNGAVGDESSGSADFKTFQAGFYVQDDVQLTDDFKVSIGARIDIPSWEDGTANDSFNNETIPLLEAAGKNLQGARVGQGVGTAMFAPRLGFNWDVNGERSTQIRGGIGVFTSRLPLVWPGGTYNNNGVTGGFMFEFGQEFEPNINNQFEDPAPGSGGLGGNIDLIAEDFKLPQVVKYNIAVDQKLPIWNLVASVDFLYTDVITDVFYENLNIGAPTGNFQGADNRPFYDRRNRIDNTYQGIYLASNTGGGNATNATFTLSKPFENGFAGSVSYTYGESNKIFDGTSSQNSSQWRNIQTVNGKNSNLPVTRSDFALGSRILANASYELKWNDNVKTTVALLYQGFQGSPYSFIYNESNRDLLGDDSRDNALIYVPASQGEIELVNLVDRDGNLFTPEQQWQALNTFIENDEYLSTRRGQYAERNATRGPWSHIVDLKFLQDFTVNVGNKKHTLQLSADIFNFTNLLNKDWGRLNFVGSEVTPLTTVSTGDTPTFNLNPGAVNLDGTPNFQEFDDEGIQSSRWQAQLGVRYIFN</sequence>
<name>A0A7H9AQ56_9FLAO</name>
<keyword evidence="9" id="KW-0378">Hydrolase</keyword>
<feature type="domain" description="TonB-dependent transporter Oar-like beta-barrel" evidence="8">
    <location>
        <begin position="244"/>
        <end position="323"/>
    </location>
</feature>
<keyword evidence="6" id="KW-0998">Cell outer membrane</keyword>
<protein>
    <submittedName>
        <fullName evidence="9">Carboxypeptidase regulatory-like domain-containing protein</fullName>
    </submittedName>
</protein>
<dbReference type="Pfam" id="PF25183">
    <property type="entry name" value="OMP_b-brl_4"/>
    <property type="match status" value="2"/>
</dbReference>
<dbReference type="GO" id="GO:0044718">
    <property type="term" value="P:siderophore transmembrane transport"/>
    <property type="evidence" value="ECO:0007669"/>
    <property type="project" value="TreeGrafter"/>
</dbReference>
<keyword evidence="3" id="KW-1134">Transmembrane beta strand</keyword>
<dbReference type="RefSeq" id="WP_179241852.1">
    <property type="nucleotide sequence ID" value="NZ_CP058595.1"/>
</dbReference>
<evidence type="ECO:0000256" key="7">
    <source>
        <dbReference type="SAM" id="SignalP"/>
    </source>
</evidence>
<dbReference type="Gene3D" id="2.170.130.10">
    <property type="entry name" value="TonB-dependent receptor, plug domain"/>
    <property type="match status" value="1"/>
</dbReference>
<keyword evidence="4" id="KW-0812">Transmembrane</keyword>
<feature type="chain" id="PRO_5028992062" evidence="7">
    <location>
        <begin position="20"/>
        <end position="1087"/>
    </location>
</feature>
<accession>A0A7H9AQ56</accession>
<comment type="subcellular location">
    <subcellularLocation>
        <location evidence="1">Cell outer membrane</location>
        <topology evidence="1">Multi-pass membrane protein</topology>
    </subcellularLocation>
</comment>
<evidence type="ECO:0000256" key="6">
    <source>
        <dbReference type="ARBA" id="ARBA00023237"/>
    </source>
</evidence>
<dbReference type="SUPFAM" id="SSF56935">
    <property type="entry name" value="Porins"/>
    <property type="match status" value="1"/>
</dbReference>
<evidence type="ECO:0000313" key="9">
    <source>
        <dbReference type="EMBL" id="QLG45564.1"/>
    </source>
</evidence>
<dbReference type="InterPro" id="IPR036942">
    <property type="entry name" value="Beta-barrel_TonB_sf"/>
</dbReference>
<keyword evidence="10" id="KW-1185">Reference proteome</keyword>
<dbReference type="SUPFAM" id="SSF49464">
    <property type="entry name" value="Carboxypeptidase regulatory domain-like"/>
    <property type="match status" value="1"/>
</dbReference>
<dbReference type="InterPro" id="IPR037066">
    <property type="entry name" value="Plug_dom_sf"/>
</dbReference>
<evidence type="ECO:0000256" key="5">
    <source>
        <dbReference type="ARBA" id="ARBA00023136"/>
    </source>
</evidence>
<keyword evidence="9" id="KW-0121">Carboxypeptidase</keyword>
<evidence type="ECO:0000256" key="4">
    <source>
        <dbReference type="ARBA" id="ARBA00022692"/>
    </source>
</evidence>
<dbReference type="GO" id="GO:0009279">
    <property type="term" value="C:cell outer membrane"/>
    <property type="evidence" value="ECO:0007669"/>
    <property type="project" value="UniProtKB-SubCell"/>
</dbReference>
<feature type="domain" description="TonB-dependent transporter Oar-like beta-barrel" evidence="8">
    <location>
        <begin position="352"/>
        <end position="1021"/>
    </location>
</feature>
<evidence type="ECO:0000256" key="1">
    <source>
        <dbReference type="ARBA" id="ARBA00004571"/>
    </source>
</evidence>
<evidence type="ECO:0000313" key="10">
    <source>
        <dbReference type="Proteomes" id="UP000509302"/>
    </source>
</evidence>
<dbReference type="AlphaFoldDB" id="A0A7H9AQ56"/>
<dbReference type="KEGG" id="cagg:HYG79_09465"/>
<dbReference type="InterPro" id="IPR039426">
    <property type="entry name" value="TonB-dep_rcpt-like"/>
</dbReference>
<evidence type="ECO:0000256" key="2">
    <source>
        <dbReference type="ARBA" id="ARBA00022448"/>
    </source>
</evidence>
<dbReference type="GO" id="GO:0015344">
    <property type="term" value="F:siderophore uptake transmembrane transporter activity"/>
    <property type="evidence" value="ECO:0007669"/>
    <property type="project" value="TreeGrafter"/>
</dbReference>
<evidence type="ECO:0000259" key="8">
    <source>
        <dbReference type="Pfam" id="PF25183"/>
    </source>
</evidence>
<gene>
    <name evidence="9" type="ORF">HYG79_09465</name>
</gene>
<proteinExistence type="predicted"/>
<dbReference type="Pfam" id="PF13620">
    <property type="entry name" value="CarboxypepD_reg"/>
    <property type="match status" value="1"/>
</dbReference>
<dbReference type="Proteomes" id="UP000509302">
    <property type="component" value="Chromosome"/>
</dbReference>
<keyword evidence="7" id="KW-0732">Signal</keyword>
<organism evidence="9 10">
    <name type="scientific">Costertonia aggregata</name>
    <dbReference type="NCBI Taxonomy" id="343403"/>
    <lineage>
        <taxon>Bacteria</taxon>
        <taxon>Pseudomonadati</taxon>
        <taxon>Bacteroidota</taxon>
        <taxon>Flavobacteriia</taxon>
        <taxon>Flavobacteriales</taxon>
        <taxon>Flavobacteriaceae</taxon>
        <taxon>Costertonia</taxon>
    </lineage>
</organism>
<dbReference type="GO" id="GO:0004180">
    <property type="term" value="F:carboxypeptidase activity"/>
    <property type="evidence" value="ECO:0007669"/>
    <property type="project" value="UniProtKB-KW"/>
</dbReference>
<keyword evidence="2" id="KW-0813">Transport</keyword>
<dbReference type="InterPro" id="IPR057601">
    <property type="entry name" value="Oar-like_b-barrel"/>
</dbReference>
<dbReference type="Gene3D" id="2.40.170.20">
    <property type="entry name" value="TonB-dependent receptor, beta-barrel domain"/>
    <property type="match status" value="1"/>
</dbReference>